<comment type="caution">
    <text evidence="2">The sequence shown here is derived from an EMBL/GenBank/DDBJ whole genome shotgun (WGS) entry which is preliminary data.</text>
</comment>
<keyword evidence="3" id="KW-1185">Reference proteome</keyword>
<reference evidence="2 3" key="1">
    <citation type="submission" date="2019-07" db="EMBL/GenBank/DDBJ databases">
        <title>Whole genome shotgun sequence of Brevifollis gellanilyticus NBRC 108608.</title>
        <authorList>
            <person name="Hosoyama A."/>
            <person name="Uohara A."/>
            <person name="Ohji S."/>
            <person name="Ichikawa N."/>
        </authorList>
    </citation>
    <scope>NUCLEOTIDE SEQUENCE [LARGE SCALE GENOMIC DNA]</scope>
    <source>
        <strain evidence="2 3">NBRC 108608</strain>
    </source>
</reference>
<evidence type="ECO:0000256" key="1">
    <source>
        <dbReference type="SAM" id="MobiDB-lite"/>
    </source>
</evidence>
<feature type="region of interest" description="Disordered" evidence="1">
    <location>
        <begin position="1"/>
        <end position="53"/>
    </location>
</feature>
<accession>A0A512MEC2</accession>
<protein>
    <recommendedName>
        <fullName evidence="4">DUF2934 domain-containing protein</fullName>
    </recommendedName>
</protein>
<organism evidence="2 3">
    <name type="scientific">Brevifollis gellanilyticus</name>
    <dbReference type="NCBI Taxonomy" id="748831"/>
    <lineage>
        <taxon>Bacteria</taxon>
        <taxon>Pseudomonadati</taxon>
        <taxon>Verrucomicrobiota</taxon>
        <taxon>Verrucomicrobiia</taxon>
        <taxon>Verrucomicrobiales</taxon>
        <taxon>Verrucomicrobiaceae</taxon>
    </lineage>
</organism>
<dbReference type="InterPro" id="IPR021327">
    <property type="entry name" value="DUF2934"/>
</dbReference>
<sequence>MKTQTLTKSVVAKKPASGAKNGAKKNGTLNGGSNGAHKPGDQATEPVGDEENVTASMAAFQEEEIAARAYYIWMQRGCPDGCDEENWHQAEQELASASKV</sequence>
<dbReference type="EMBL" id="BKAG01000041">
    <property type="protein sequence ID" value="GEP45066.1"/>
    <property type="molecule type" value="Genomic_DNA"/>
</dbReference>
<name>A0A512MEC2_9BACT</name>
<evidence type="ECO:0000313" key="2">
    <source>
        <dbReference type="EMBL" id="GEP45066.1"/>
    </source>
</evidence>
<dbReference type="AlphaFoldDB" id="A0A512MEC2"/>
<evidence type="ECO:0008006" key="4">
    <source>
        <dbReference type="Google" id="ProtNLM"/>
    </source>
</evidence>
<gene>
    <name evidence="2" type="ORF">BGE01nite_43570</name>
</gene>
<dbReference type="Pfam" id="PF11154">
    <property type="entry name" value="DUF2934"/>
    <property type="match status" value="1"/>
</dbReference>
<evidence type="ECO:0000313" key="3">
    <source>
        <dbReference type="Proteomes" id="UP000321577"/>
    </source>
</evidence>
<dbReference type="RefSeq" id="WP_218033061.1">
    <property type="nucleotide sequence ID" value="NZ_BKAG01000041.1"/>
</dbReference>
<dbReference type="Proteomes" id="UP000321577">
    <property type="component" value="Unassembled WGS sequence"/>
</dbReference>
<proteinExistence type="predicted"/>